<feature type="chain" id="PRO_5046440118" evidence="2">
    <location>
        <begin position="25"/>
        <end position="332"/>
    </location>
</feature>
<protein>
    <submittedName>
        <fullName evidence="4">T9SS type A sorting domain-containing protein</fullName>
    </submittedName>
</protein>
<evidence type="ECO:0000256" key="1">
    <source>
        <dbReference type="ARBA" id="ARBA00022729"/>
    </source>
</evidence>
<reference evidence="5" key="1">
    <citation type="journal article" date="2019" name="Int. J. Syst. Evol. Microbiol.">
        <title>The Global Catalogue of Microorganisms (GCM) 10K type strain sequencing project: providing services to taxonomists for standard genome sequencing and annotation.</title>
        <authorList>
            <consortium name="The Broad Institute Genomics Platform"/>
            <consortium name="The Broad Institute Genome Sequencing Center for Infectious Disease"/>
            <person name="Wu L."/>
            <person name="Ma J."/>
        </authorList>
    </citation>
    <scope>NUCLEOTIDE SEQUENCE [LARGE SCALE GENOMIC DNA]</scope>
    <source>
        <strain evidence="5">CCUG 62215</strain>
    </source>
</reference>
<organism evidence="4 5">
    <name type="scientific">Winogradskyella litorisediminis</name>
    <dbReference type="NCBI Taxonomy" id="1156618"/>
    <lineage>
        <taxon>Bacteria</taxon>
        <taxon>Pseudomonadati</taxon>
        <taxon>Bacteroidota</taxon>
        <taxon>Flavobacteriia</taxon>
        <taxon>Flavobacteriales</taxon>
        <taxon>Flavobacteriaceae</taxon>
        <taxon>Winogradskyella</taxon>
    </lineage>
</organism>
<dbReference type="NCBIfam" id="TIGR04183">
    <property type="entry name" value="Por_Secre_tail"/>
    <property type="match status" value="1"/>
</dbReference>
<dbReference type="InterPro" id="IPR026444">
    <property type="entry name" value="Secre_tail"/>
</dbReference>
<gene>
    <name evidence="4" type="ORF">ACFQ1Q_03900</name>
</gene>
<sequence>MIKKLLFLNLCLAFFFLNSTKIFSQTTLNQGEVMIIGYYGDGATGGTNCNEAFAFVSYVDLLPGTEIRFSEEDFDQWQTPTEGDLIWTNDTGSTISSLTGINVITHAETATTCGSASASMGSISFNGPGSWALGTSNEEIFIYQSSNSLTLGTMISAFFTDDSTLPGRIPPAPFSPSNIIDLESLDEDADVAVYSGPTTFSSLSDFVAQLTNVTNNWMTEDGSGDNGMNGTGVEYPGSLPSGFPLSVNDFELVEALKIYPNPSNSGSFTISNSRFNILDIKVFDINGRILQNLSYDSSNQNITLDLSLPSGIYMVQISSTNNKTITKKVIIK</sequence>
<name>A0ABW3N418_9FLAO</name>
<keyword evidence="5" id="KW-1185">Reference proteome</keyword>
<dbReference type="Proteomes" id="UP001597013">
    <property type="component" value="Unassembled WGS sequence"/>
</dbReference>
<proteinExistence type="predicted"/>
<evidence type="ECO:0000259" key="3">
    <source>
        <dbReference type="Pfam" id="PF18962"/>
    </source>
</evidence>
<feature type="domain" description="Secretion system C-terminal sorting" evidence="3">
    <location>
        <begin position="258"/>
        <end position="331"/>
    </location>
</feature>
<dbReference type="EMBL" id="JBHTJL010000009">
    <property type="protein sequence ID" value="MFD1062377.1"/>
    <property type="molecule type" value="Genomic_DNA"/>
</dbReference>
<accession>A0ABW3N418</accession>
<comment type="caution">
    <text evidence="4">The sequence shown here is derived from an EMBL/GenBank/DDBJ whole genome shotgun (WGS) entry which is preliminary data.</text>
</comment>
<dbReference type="Pfam" id="PF18962">
    <property type="entry name" value="Por_Secre_tail"/>
    <property type="match status" value="1"/>
</dbReference>
<evidence type="ECO:0000313" key="5">
    <source>
        <dbReference type="Proteomes" id="UP001597013"/>
    </source>
</evidence>
<evidence type="ECO:0000256" key="2">
    <source>
        <dbReference type="SAM" id="SignalP"/>
    </source>
</evidence>
<feature type="signal peptide" evidence="2">
    <location>
        <begin position="1"/>
        <end position="24"/>
    </location>
</feature>
<evidence type="ECO:0000313" key="4">
    <source>
        <dbReference type="EMBL" id="MFD1062377.1"/>
    </source>
</evidence>
<keyword evidence="1 2" id="KW-0732">Signal</keyword>
<dbReference type="RefSeq" id="WP_386128181.1">
    <property type="nucleotide sequence ID" value="NZ_JBHTJL010000009.1"/>
</dbReference>